<sequence length="137" mass="13950">MAEVEFRCFVGGLAWATDGRSLETAFEKYGNVTESKIINDRETGRSRGFGFVTFANEKSMKDAIEGMNGQDLDGRNITVNEAQSRGSGGGGGGGGGYRGGNGGGGRGYGGGGGGYGARREGGGGGGGYSRGNSDWRN</sequence>
<keyword evidence="6" id="KW-1185">Reference proteome</keyword>
<dbReference type="CDD" id="cd21608">
    <property type="entry name" value="RRM2_NsCP33_like"/>
    <property type="match status" value="1"/>
</dbReference>
<evidence type="ECO:0000259" key="4">
    <source>
        <dbReference type="PROSITE" id="PS50102"/>
    </source>
</evidence>
<dbReference type="Gene3D" id="3.30.70.330">
    <property type="match status" value="1"/>
</dbReference>
<protein>
    <recommendedName>
        <fullName evidence="4">RRM domain-containing protein</fullName>
    </recommendedName>
</protein>
<reference evidence="5" key="1">
    <citation type="submission" date="2024-03" db="EMBL/GenBank/DDBJ databases">
        <title>WGS assembly of Saponaria officinalis var. Norfolk2.</title>
        <authorList>
            <person name="Jenkins J."/>
            <person name="Shu S."/>
            <person name="Grimwood J."/>
            <person name="Barry K."/>
            <person name="Goodstein D."/>
            <person name="Schmutz J."/>
            <person name="Leebens-Mack J."/>
            <person name="Osbourn A."/>
        </authorList>
    </citation>
    <scope>NUCLEOTIDE SEQUENCE [LARGE SCALE GENOMIC DNA]</scope>
    <source>
        <strain evidence="5">JIC</strain>
    </source>
</reference>
<dbReference type="Proteomes" id="UP001443914">
    <property type="component" value="Unassembled WGS sequence"/>
</dbReference>
<dbReference type="SUPFAM" id="SSF54928">
    <property type="entry name" value="RNA-binding domain, RBD"/>
    <property type="match status" value="1"/>
</dbReference>
<dbReference type="Pfam" id="PF00076">
    <property type="entry name" value="RRM_1"/>
    <property type="match status" value="1"/>
</dbReference>
<feature type="region of interest" description="Disordered" evidence="3">
    <location>
        <begin position="66"/>
        <end position="137"/>
    </location>
</feature>
<keyword evidence="1 2" id="KW-0694">RNA-binding</keyword>
<feature type="domain" description="RRM" evidence="4">
    <location>
        <begin position="6"/>
        <end position="84"/>
    </location>
</feature>
<dbReference type="InterPro" id="IPR000504">
    <property type="entry name" value="RRM_dom"/>
</dbReference>
<organism evidence="5 6">
    <name type="scientific">Saponaria officinalis</name>
    <name type="common">Common soapwort</name>
    <name type="synonym">Lychnis saponaria</name>
    <dbReference type="NCBI Taxonomy" id="3572"/>
    <lineage>
        <taxon>Eukaryota</taxon>
        <taxon>Viridiplantae</taxon>
        <taxon>Streptophyta</taxon>
        <taxon>Embryophyta</taxon>
        <taxon>Tracheophyta</taxon>
        <taxon>Spermatophyta</taxon>
        <taxon>Magnoliopsida</taxon>
        <taxon>eudicotyledons</taxon>
        <taxon>Gunneridae</taxon>
        <taxon>Pentapetalae</taxon>
        <taxon>Caryophyllales</taxon>
        <taxon>Caryophyllaceae</taxon>
        <taxon>Caryophylleae</taxon>
        <taxon>Saponaria</taxon>
    </lineage>
</organism>
<dbReference type="PANTHER" id="PTHR48027">
    <property type="entry name" value="HETEROGENEOUS NUCLEAR RIBONUCLEOPROTEIN 87F-RELATED"/>
    <property type="match status" value="1"/>
</dbReference>
<name>A0AAW1IN23_SAPOF</name>
<evidence type="ECO:0000313" key="5">
    <source>
        <dbReference type="EMBL" id="KAK9691073.1"/>
    </source>
</evidence>
<evidence type="ECO:0000313" key="6">
    <source>
        <dbReference type="Proteomes" id="UP001443914"/>
    </source>
</evidence>
<gene>
    <name evidence="5" type="ORF">RND81_09G174100</name>
</gene>
<evidence type="ECO:0000256" key="1">
    <source>
        <dbReference type="ARBA" id="ARBA00022884"/>
    </source>
</evidence>
<dbReference type="InterPro" id="IPR048289">
    <property type="entry name" value="RRM2_NsCP33-like"/>
</dbReference>
<evidence type="ECO:0000256" key="3">
    <source>
        <dbReference type="SAM" id="MobiDB-lite"/>
    </source>
</evidence>
<dbReference type="AlphaFoldDB" id="A0AAW1IN23"/>
<dbReference type="InterPro" id="IPR035979">
    <property type="entry name" value="RBD_domain_sf"/>
</dbReference>
<feature type="compositionally biased region" description="Gly residues" evidence="3">
    <location>
        <begin position="86"/>
        <end position="129"/>
    </location>
</feature>
<evidence type="ECO:0000256" key="2">
    <source>
        <dbReference type="PROSITE-ProRule" id="PRU00176"/>
    </source>
</evidence>
<accession>A0AAW1IN23</accession>
<dbReference type="EMBL" id="JBDFQZ010000009">
    <property type="protein sequence ID" value="KAK9691073.1"/>
    <property type="molecule type" value="Genomic_DNA"/>
</dbReference>
<dbReference type="PROSITE" id="PS50102">
    <property type="entry name" value="RRM"/>
    <property type="match status" value="1"/>
</dbReference>
<dbReference type="InterPro" id="IPR012677">
    <property type="entry name" value="Nucleotide-bd_a/b_plait_sf"/>
</dbReference>
<dbReference type="SMART" id="SM00360">
    <property type="entry name" value="RRM"/>
    <property type="match status" value="1"/>
</dbReference>
<dbReference type="GO" id="GO:0003723">
    <property type="term" value="F:RNA binding"/>
    <property type="evidence" value="ECO:0007669"/>
    <property type="project" value="UniProtKB-UniRule"/>
</dbReference>
<dbReference type="InterPro" id="IPR052462">
    <property type="entry name" value="SLIRP/GR-RBP-like"/>
</dbReference>
<proteinExistence type="predicted"/>
<comment type="caution">
    <text evidence="5">The sequence shown here is derived from an EMBL/GenBank/DDBJ whole genome shotgun (WGS) entry which is preliminary data.</text>
</comment>